<sequence>MRISTIVPSITAMISSLVQYSSIIGLFNKNIIKVADKEKTKDKITFTVAKVLALFGYPAPRLFPICEHEDIDNPKDTSMITVWMLLTIDDADISFGPKIIERLRMTSIEIHMIVMIRSVEIEYFKNSFAFRKMFMSKKYHWARLISSSCRKA</sequence>
<feature type="transmembrane region" description="Helical" evidence="1">
    <location>
        <begin position="6"/>
        <end position="27"/>
    </location>
</feature>
<reference evidence="2" key="1">
    <citation type="submission" date="2021-01" db="EMBL/GenBank/DDBJ databases">
        <authorList>
            <person name="Corre E."/>
            <person name="Pelletier E."/>
            <person name="Niang G."/>
            <person name="Scheremetjew M."/>
            <person name="Finn R."/>
            <person name="Kale V."/>
            <person name="Holt S."/>
            <person name="Cochrane G."/>
            <person name="Meng A."/>
            <person name="Brown T."/>
            <person name="Cohen L."/>
        </authorList>
    </citation>
    <scope>NUCLEOTIDE SEQUENCE</scope>
    <source>
        <strain evidence="2">FSP1.4</strain>
    </source>
</reference>
<organism evidence="2">
    <name type="scientific">Euplotes harpa</name>
    <dbReference type="NCBI Taxonomy" id="151035"/>
    <lineage>
        <taxon>Eukaryota</taxon>
        <taxon>Sar</taxon>
        <taxon>Alveolata</taxon>
        <taxon>Ciliophora</taxon>
        <taxon>Intramacronucleata</taxon>
        <taxon>Spirotrichea</taxon>
        <taxon>Hypotrichia</taxon>
        <taxon>Euplotida</taxon>
        <taxon>Euplotidae</taxon>
        <taxon>Euplotes</taxon>
    </lineage>
</organism>
<keyword evidence="1" id="KW-1133">Transmembrane helix</keyword>
<keyword evidence="1" id="KW-0812">Transmembrane</keyword>
<keyword evidence="1" id="KW-0472">Membrane</keyword>
<proteinExistence type="predicted"/>
<gene>
    <name evidence="2" type="ORF">EHAR0213_LOCUS18150</name>
</gene>
<evidence type="ECO:0000256" key="1">
    <source>
        <dbReference type="SAM" id="Phobius"/>
    </source>
</evidence>
<protein>
    <submittedName>
        <fullName evidence="2">Uncharacterized protein</fullName>
    </submittedName>
</protein>
<dbReference type="AlphaFoldDB" id="A0A7S3JMY0"/>
<accession>A0A7S3JMY0</accession>
<name>A0A7S3JMY0_9SPIT</name>
<evidence type="ECO:0000313" key="2">
    <source>
        <dbReference type="EMBL" id="CAE0359226.1"/>
    </source>
</evidence>
<dbReference type="EMBL" id="HBII01043467">
    <property type="protein sequence ID" value="CAE0359226.1"/>
    <property type="molecule type" value="Transcribed_RNA"/>
</dbReference>